<keyword evidence="1" id="KW-1133">Transmembrane helix</keyword>
<accession>A0A1U7Y879</accession>
<gene>
    <name evidence="3" type="primary">LOC104244428</name>
</gene>
<evidence type="ECO:0000313" key="2">
    <source>
        <dbReference type="Proteomes" id="UP000189701"/>
    </source>
</evidence>
<reference evidence="2" key="1">
    <citation type="journal article" date="2013" name="Genome Biol.">
        <title>Reference genomes and transcriptomes of Nicotiana sylvestris and Nicotiana tomentosiformis.</title>
        <authorList>
            <person name="Sierro N."/>
            <person name="Battey J.N."/>
            <person name="Ouadi S."/>
            <person name="Bovet L."/>
            <person name="Goepfert S."/>
            <person name="Bakaher N."/>
            <person name="Peitsch M.C."/>
            <person name="Ivanov N.V."/>
        </authorList>
    </citation>
    <scope>NUCLEOTIDE SEQUENCE [LARGE SCALE GENOMIC DNA]</scope>
</reference>
<evidence type="ECO:0000313" key="3">
    <source>
        <dbReference type="RefSeq" id="XP_009798141.1"/>
    </source>
</evidence>
<sequence>MGKECAMIKFAFVFTIVVTTITVNLSSSQKMQSMAMRNLPHNMLSVKQKLLPLNDFMTCGRICRKKSDCSDGWICYECIYTPATVIAPALYQCDL</sequence>
<dbReference type="RefSeq" id="XP_009798141.1">
    <property type="nucleotide sequence ID" value="XM_009799839.1"/>
</dbReference>
<keyword evidence="1" id="KW-0472">Membrane</keyword>
<evidence type="ECO:0000256" key="1">
    <source>
        <dbReference type="SAM" id="Phobius"/>
    </source>
</evidence>
<reference evidence="3" key="2">
    <citation type="submission" date="2025-08" db="UniProtKB">
        <authorList>
            <consortium name="RefSeq"/>
        </authorList>
    </citation>
    <scope>IDENTIFICATION</scope>
    <source>
        <tissue evidence="3">Leaf</tissue>
    </source>
</reference>
<organism evidence="2 3">
    <name type="scientific">Nicotiana sylvestris</name>
    <name type="common">Wood tobacco</name>
    <name type="synonym">South American tobacco</name>
    <dbReference type="NCBI Taxonomy" id="4096"/>
    <lineage>
        <taxon>Eukaryota</taxon>
        <taxon>Viridiplantae</taxon>
        <taxon>Streptophyta</taxon>
        <taxon>Embryophyta</taxon>
        <taxon>Tracheophyta</taxon>
        <taxon>Spermatophyta</taxon>
        <taxon>Magnoliopsida</taxon>
        <taxon>eudicotyledons</taxon>
        <taxon>Gunneridae</taxon>
        <taxon>Pentapetalae</taxon>
        <taxon>asterids</taxon>
        <taxon>lamiids</taxon>
        <taxon>Solanales</taxon>
        <taxon>Solanaceae</taxon>
        <taxon>Nicotianoideae</taxon>
        <taxon>Nicotianeae</taxon>
        <taxon>Nicotiana</taxon>
    </lineage>
</organism>
<dbReference type="AlphaFoldDB" id="A0A1U7Y879"/>
<name>A0A1U7Y879_NICSY</name>
<dbReference type="Proteomes" id="UP000189701">
    <property type="component" value="Unplaced"/>
</dbReference>
<keyword evidence="1" id="KW-0812">Transmembrane</keyword>
<keyword evidence="2" id="KW-1185">Reference proteome</keyword>
<protein>
    <submittedName>
        <fullName evidence="3">Fruit-specific protein-like</fullName>
    </submittedName>
</protein>
<proteinExistence type="predicted"/>
<feature type="transmembrane region" description="Helical" evidence="1">
    <location>
        <begin position="6"/>
        <end position="27"/>
    </location>
</feature>